<protein>
    <recommendedName>
        <fullName evidence="5">Bola-like protein</fullName>
    </recommendedName>
</protein>
<dbReference type="GO" id="GO:0044572">
    <property type="term" value="P:[4Fe-4S] cluster assembly"/>
    <property type="evidence" value="ECO:0007669"/>
    <property type="project" value="TreeGrafter"/>
</dbReference>
<organism evidence="3 4">
    <name type="scientific">[Candida] arabinofermentans NRRL YB-2248</name>
    <dbReference type="NCBI Taxonomy" id="983967"/>
    <lineage>
        <taxon>Eukaryota</taxon>
        <taxon>Fungi</taxon>
        <taxon>Dikarya</taxon>
        <taxon>Ascomycota</taxon>
        <taxon>Saccharomycotina</taxon>
        <taxon>Pichiomycetes</taxon>
        <taxon>Pichiales</taxon>
        <taxon>Pichiaceae</taxon>
        <taxon>Ogataea</taxon>
        <taxon>Ogataea/Candida clade</taxon>
    </lineage>
</organism>
<dbReference type="Proteomes" id="UP000094801">
    <property type="component" value="Unassembled WGS sequence"/>
</dbReference>
<dbReference type="STRING" id="983967.A0A1E4T1T2"/>
<comment type="similarity">
    <text evidence="1">Belongs to the BolA/IbaG family.</text>
</comment>
<dbReference type="Gene3D" id="3.10.20.90">
    <property type="entry name" value="Phosphatidylinositol 3-kinase Catalytic Subunit, Chain A, domain 1"/>
    <property type="match status" value="1"/>
</dbReference>
<sequence length="121" mass="13784">MHTSVSATQEQQQDIVSQDTNPIQYSIQSKISTNLQPSIFKIYNDSHKHAHHAGLRGASNVTESHFRLTIVSDAFKGLGLPARHRLIYKLLDDEIKIHGVHALQLKTKTPDEWDREMSKEK</sequence>
<feature type="region of interest" description="Disordered" evidence="2">
    <location>
        <begin position="1"/>
        <end position="20"/>
    </location>
</feature>
<gene>
    <name evidence="3" type="ORF">CANARDRAFT_198060</name>
</gene>
<evidence type="ECO:0008006" key="5">
    <source>
        <dbReference type="Google" id="ProtNLM"/>
    </source>
</evidence>
<name>A0A1E4T1T2_9ASCO</name>
<dbReference type="PANTHER" id="PTHR46230">
    <property type="match status" value="1"/>
</dbReference>
<proteinExistence type="inferred from homology"/>
<dbReference type="SUPFAM" id="SSF82657">
    <property type="entry name" value="BolA-like"/>
    <property type="match status" value="1"/>
</dbReference>
<dbReference type="PANTHER" id="PTHR46230:SF7">
    <property type="entry name" value="BOLA-LIKE PROTEIN 1"/>
    <property type="match status" value="1"/>
</dbReference>
<keyword evidence="4" id="KW-1185">Reference proteome</keyword>
<dbReference type="AlphaFoldDB" id="A0A1E4T1T2"/>
<evidence type="ECO:0000313" key="3">
    <source>
        <dbReference type="EMBL" id="ODV85715.1"/>
    </source>
</evidence>
<dbReference type="EMBL" id="KV453851">
    <property type="protein sequence ID" value="ODV85715.1"/>
    <property type="molecule type" value="Genomic_DNA"/>
</dbReference>
<dbReference type="PIRSF" id="PIRSF003113">
    <property type="entry name" value="BolA"/>
    <property type="match status" value="1"/>
</dbReference>
<evidence type="ECO:0000313" key="4">
    <source>
        <dbReference type="Proteomes" id="UP000094801"/>
    </source>
</evidence>
<dbReference type="InterPro" id="IPR002634">
    <property type="entry name" value="BolA"/>
</dbReference>
<reference evidence="4" key="1">
    <citation type="submission" date="2016-04" db="EMBL/GenBank/DDBJ databases">
        <title>Comparative genomics of biotechnologically important yeasts.</title>
        <authorList>
            <consortium name="DOE Joint Genome Institute"/>
            <person name="Riley R."/>
            <person name="Haridas S."/>
            <person name="Wolfe K.H."/>
            <person name="Lopes M.R."/>
            <person name="Hittinger C.T."/>
            <person name="Goker M."/>
            <person name="Salamov A."/>
            <person name="Wisecaver J."/>
            <person name="Long T.M."/>
            <person name="Aerts A.L."/>
            <person name="Barry K."/>
            <person name="Choi C."/>
            <person name="Clum A."/>
            <person name="Coughlan A.Y."/>
            <person name="Deshpande S."/>
            <person name="Douglass A.P."/>
            <person name="Hanson S.J."/>
            <person name="Klenk H.-P."/>
            <person name="Labutti K."/>
            <person name="Lapidus A."/>
            <person name="Lindquist E."/>
            <person name="Lipzen A."/>
            <person name="Meier-Kolthoff J.P."/>
            <person name="Ohm R.A."/>
            <person name="Otillar R.P."/>
            <person name="Pangilinan J."/>
            <person name="Peng Y."/>
            <person name="Rokas A."/>
            <person name="Rosa C.A."/>
            <person name="Scheuner C."/>
            <person name="Sibirny A.A."/>
            <person name="Slot J.C."/>
            <person name="Stielow J.B."/>
            <person name="Sun H."/>
            <person name="Kurtzman C.P."/>
            <person name="Blackwell M."/>
            <person name="Grigoriev I.V."/>
            <person name="Jeffries T.W."/>
        </authorList>
    </citation>
    <scope>NUCLEOTIDE SEQUENCE [LARGE SCALE GENOMIC DNA]</scope>
    <source>
        <strain evidence="4">NRRL YB-2248</strain>
    </source>
</reference>
<accession>A0A1E4T1T2</accession>
<evidence type="ECO:0000256" key="2">
    <source>
        <dbReference type="SAM" id="MobiDB-lite"/>
    </source>
</evidence>
<dbReference type="GO" id="GO:0005759">
    <property type="term" value="C:mitochondrial matrix"/>
    <property type="evidence" value="ECO:0007669"/>
    <property type="project" value="TreeGrafter"/>
</dbReference>
<evidence type="ECO:0000256" key="1">
    <source>
        <dbReference type="RuleBase" id="RU003860"/>
    </source>
</evidence>
<dbReference type="Pfam" id="PF01722">
    <property type="entry name" value="BolA"/>
    <property type="match status" value="1"/>
</dbReference>
<dbReference type="InterPro" id="IPR036065">
    <property type="entry name" value="BolA-like_sf"/>
</dbReference>
<dbReference type="OrthoDB" id="411584at2759"/>